<evidence type="ECO:0000256" key="1">
    <source>
        <dbReference type="SAM" id="Phobius"/>
    </source>
</evidence>
<feature type="transmembrane region" description="Helical" evidence="1">
    <location>
        <begin position="152"/>
        <end position="173"/>
    </location>
</feature>
<keyword evidence="1" id="KW-0472">Membrane</keyword>
<feature type="transmembrane region" description="Helical" evidence="1">
    <location>
        <begin position="185"/>
        <end position="209"/>
    </location>
</feature>
<evidence type="ECO:0000313" key="3">
    <source>
        <dbReference type="Proteomes" id="UP000308744"/>
    </source>
</evidence>
<comment type="caution">
    <text evidence="2">The sequence shown here is derived from an EMBL/GenBank/DDBJ whole genome shotgun (WGS) entry which is preliminary data.</text>
</comment>
<feature type="transmembrane region" description="Helical" evidence="1">
    <location>
        <begin position="18"/>
        <end position="38"/>
    </location>
</feature>
<sequence length="260" mass="29786">MLKKLVTYYTCSFFKIKYVLGIVAIFVLNSMLVCTSYADLIPNGYTNQIVFMFYMPLNIQFDILRWLLIFIPVLLLLSSCIVRELTNHPTYLIQRMKSYRHCFHSIFIAIGISLIGYVGIGYMVTAIFVYFINNKIEGHNEIPLSLFHNSDGWQVLLSHFILFILTGLLLLIIHTIFLFIINNAVFAMFLVIISLISSVAVGYVFPTILKFLPLTYFLLGLSELQGISIAWFNTIIALCIVLSYSVLYGLFIKLREKIVG</sequence>
<keyword evidence="3" id="KW-1185">Reference proteome</keyword>
<evidence type="ECO:0000313" key="2">
    <source>
        <dbReference type="EMBL" id="TKI63206.1"/>
    </source>
</evidence>
<dbReference type="EMBL" id="SZPU01000071">
    <property type="protein sequence ID" value="TKI63206.1"/>
    <property type="molecule type" value="Genomic_DNA"/>
</dbReference>
<dbReference type="AlphaFoldDB" id="A0A4U2YPA0"/>
<organism evidence="2 3">
    <name type="scientific">Lysinibacillus mangiferihumi</name>
    <dbReference type="NCBI Taxonomy" id="1130819"/>
    <lineage>
        <taxon>Bacteria</taxon>
        <taxon>Bacillati</taxon>
        <taxon>Bacillota</taxon>
        <taxon>Bacilli</taxon>
        <taxon>Bacillales</taxon>
        <taxon>Bacillaceae</taxon>
        <taxon>Lysinibacillus</taxon>
    </lineage>
</organism>
<dbReference type="Proteomes" id="UP000308744">
    <property type="component" value="Unassembled WGS sequence"/>
</dbReference>
<feature type="transmembrane region" description="Helical" evidence="1">
    <location>
        <begin position="63"/>
        <end position="82"/>
    </location>
</feature>
<keyword evidence="1" id="KW-1133">Transmembrane helix</keyword>
<gene>
    <name evidence="2" type="ORF">FC756_18655</name>
</gene>
<accession>A0A4U2YPA0</accession>
<proteinExistence type="predicted"/>
<protein>
    <submittedName>
        <fullName evidence="2">Uncharacterized protein</fullName>
    </submittedName>
</protein>
<keyword evidence="1" id="KW-0812">Transmembrane</keyword>
<dbReference type="RefSeq" id="WP_107897624.1">
    <property type="nucleotide sequence ID" value="NZ_PYWM01000048.1"/>
</dbReference>
<feature type="transmembrane region" description="Helical" evidence="1">
    <location>
        <begin position="103"/>
        <end position="132"/>
    </location>
</feature>
<feature type="transmembrane region" description="Helical" evidence="1">
    <location>
        <begin position="229"/>
        <end position="251"/>
    </location>
</feature>
<name>A0A4U2YPA0_9BACI</name>
<reference evidence="2 3" key="1">
    <citation type="submission" date="2019-04" db="EMBL/GenBank/DDBJ databases">
        <title>Lysinibacillus genome sequencing.</title>
        <authorList>
            <person name="Dunlap C."/>
        </authorList>
    </citation>
    <scope>NUCLEOTIDE SEQUENCE [LARGE SCALE GENOMIC DNA]</scope>
    <source>
        <strain evidence="2 3">CCTCC AB 2010389</strain>
    </source>
</reference>